<gene>
    <name evidence="3" type="ORF">F1003_13955</name>
</gene>
<name>A0A7K1GG41_9FLAO</name>
<dbReference type="Proteomes" id="UP000447545">
    <property type="component" value="Unassembled WGS sequence"/>
</dbReference>
<dbReference type="AlphaFoldDB" id="A0A7K1GG41"/>
<accession>A0A7K1GG41</accession>
<dbReference type="PROSITE" id="PS51257">
    <property type="entry name" value="PROKAR_LIPOPROTEIN"/>
    <property type="match status" value="1"/>
</dbReference>
<feature type="compositionally biased region" description="Acidic residues" evidence="1">
    <location>
        <begin position="181"/>
        <end position="195"/>
    </location>
</feature>
<reference evidence="3 4" key="1">
    <citation type="submission" date="2019-11" db="EMBL/GenBank/DDBJ databases">
        <title>Winogradskyella ouciana sp. nov., isolated from the hadal seawater of the Mariana Trench.</title>
        <authorList>
            <person name="Liu R."/>
        </authorList>
    </citation>
    <scope>NUCLEOTIDE SEQUENCE [LARGE SCALE GENOMIC DNA]</scope>
    <source>
        <strain evidence="3 4">ZXX205</strain>
    </source>
</reference>
<organism evidence="3 4">
    <name type="scientific">Winogradskyella ouciana</name>
    <dbReference type="NCBI Taxonomy" id="2608631"/>
    <lineage>
        <taxon>Bacteria</taxon>
        <taxon>Pseudomonadati</taxon>
        <taxon>Bacteroidota</taxon>
        <taxon>Flavobacteriia</taxon>
        <taxon>Flavobacteriales</taxon>
        <taxon>Flavobacteriaceae</taxon>
        <taxon>Winogradskyella</taxon>
    </lineage>
</organism>
<protein>
    <recommendedName>
        <fullName evidence="5">Lipoprotein</fullName>
    </recommendedName>
</protein>
<sequence length="267" mass="30674">MKKLILLFAITCFLTSCNVTESIIFNEDMSGKYATTMDLAPMMEFASENRPSSAEGPKMEKMDTTIVFNDFYEAHKDSIATLSEEQRAKFETLKGMVLDMNIDEANNVFNIKMGKTFEDFNELGNVFEQMDETMNYVKAIGNKDGQAPSEQLDELTKTDKVKYTFENNTFSRFEPNSMNSDDSEESLDEMEEEGEKDEFSEQFEMQFQEIFSGSYYTLIYKFPRKVKSVSKENAVISEDGKTVTYKVDWDTLKDDDTALNLDVVLED</sequence>
<keyword evidence="4" id="KW-1185">Reference proteome</keyword>
<evidence type="ECO:0000313" key="3">
    <source>
        <dbReference type="EMBL" id="MTE28041.1"/>
    </source>
</evidence>
<dbReference type="EMBL" id="WJYA01000009">
    <property type="protein sequence ID" value="MTE28041.1"/>
    <property type="molecule type" value="Genomic_DNA"/>
</dbReference>
<feature type="region of interest" description="Disordered" evidence="1">
    <location>
        <begin position="171"/>
        <end position="195"/>
    </location>
</feature>
<evidence type="ECO:0000256" key="2">
    <source>
        <dbReference type="SAM" id="SignalP"/>
    </source>
</evidence>
<feature type="signal peptide" evidence="2">
    <location>
        <begin position="1"/>
        <end position="21"/>
    </location>
</feature>
<comment type="caution">
    <text evidence="3">The sequence shown here is derived from an EMBL/GenBank/DDBJ whole genome shotgun (WGS) entry which is preliminary data.</text>
</comment>
<dbReference type="RefSeq" id="WP_155090055.1">
    <property type="nucleotide sequence ID" value="NZ_WJYA01000009.1"/>
</dbReference>
<keyword evidence="2" id="KW-0732">Signal</keyword>
<evidence type="ECO:0008006" key="5">
    <source>
        <dbReference type="Google" id="ProtNLM"/>
    </source>
</evidence>
<feature type="chain" id="PRO_5029897180" description="Lipoprotein" evidence="2">
    <location>
        <begin position="22"/>
        <end position="267"/>
    </location>
</feature>
<evidence type="ECO:0000313" key="4">
    <source>
        <dbReference type="Proteomes" id="UP000447545"/>
    </source>
</evidence>
<proteinExistence type="predicted"/>
<evidence type="ECO:0000256" key="1">
    <source>
        <dbReference type="SAM" id="MobiDB-lite"/>
    </source>
</evidence>